<evidence type="ECO:0000313" key="2">
    <source>
        <dbReference type="EMBL" id="KAF8700396.1"/>
    </source>
</evidence>
<dbReference type="OrthoDB" id="581507at2759"/>
<dbReference type="Pfam" id="PF07893">
    <property type="entry name" value="DUF1668"/>
    <property type="match status" value="1"/>
</dbReference>
<dbReference type="PANTHER" id="PTHR33085">
    <property type="entry name" value="OS12G0113100 PROTEIN-RELATED"/>
    <property type="match status" value="1"/>
</dbReference>
<feature type="compositionally biased region" description="Polar residues" evidence="1">
    <location>
        <begin position="1"/>
        <end position="11"/>
    </location>
</feature>
<comment type="caution">
    <text evidence="2">The sequence shown here is derived from an EMBL/GenBank/DDBJ whole genome shotgun (WGS) entry which is preliminary data.</text>
</comment>
<feature type="region of interest" description="Disordered" evidence="1">
    <location>
        <begin position="1"/>
        <end position="101"/>
    </location>
</feature>
<reference evidence="2" key="1">
    <citation type="submission" date="2020-07" db="EMBL/GenBank/DDBJ databases">
        <title>Genome sequence and genetic diversity analysis of an under-domesticated orphan crop, white fonio (Digitaria exilis).</title>
        <authorList>
            <person name="Bennetzen J.L."/>
            <person name="Chen S."/>
            <person name="Ma X."/>
            <person name="Wang X."/>
            <person name="Yssel A.E.J."/>
            <person name="Chaluvadi S.R."/>
            <person name="Johnson M."/>
            <person name="Gangashetty P."/>
            <person name="Hamidou F."/>
            <person name="Sanogo M.D."/>
            <person name="Zwaenepoel A."/>
            <person name="Wallace J."/>
            <person name="Van De Peer Y."/>
            <person name="Van Deynze A."/>
        </authorList>
    </citation>
    <scope>NUCLEOTIDE SEQUENCE</scope>
    <source>
        <tissue evidence="2">Leaves</tissue>
    </source>
</reference>
<organism evidence="2 3">
    <name type="scientific">Digitaria exilis</name>
    <dbReference type="NCBI Taxonomy" id="1010633"/>
    <lineage>
        <taxon>Eukaryota</taxon>
        <taxon>Viridiplantae</taxon>
        <taxon>Streptophyta</taxon>
        <taxon>Embryophyta</taxon>
        <taxon>Tracheophyta</taxon>
        <taxon>Spermatophyta</taxon>
        <taxon>Magnoliopsida</taxon>
        <taxon>Liliopsida</taxon>
        <taxon>Poales</taxon>
        <taxon>Poaceae</taxon>
        <taxon>PACMAD clade</taxon>
        <taxon>Panicoideae</taxon>
        <taxon>Panicodae</taxon>
        <taxon>Paniceae</taxon>
        <taxon>Anthephorinae</taxon>
        <taxon>Digitaria</taxon>
    </lineage>
</organism>
<name>A0A835BTZ6_9POAL</name>
<feature type="compositionally biased region" description="Basic and acidic residues" evidence="1">
    <location>
        <begin position="44"/>
        <end position="54"/>
    </location>
</feature>
<dbReference type="Proteomes" id="UP000636709">
    <property type="component" value="Unassembled WGS sequence"/>
</dbReference>
<dbReference type="PANTHER" id="PTHR33085:SF37">
    <property type="entry name" value="OS12G0139800 PROTEIN"/>
    <property type="match status" value="1"/>
</dbReference>
<gene>
    <name evidence="2" type="ORF">HU200_034331</name>
</gene>
<accession>A0A835BTZ6</accession>
<feature type="compositionally biased region" description="Basic and acidic residues" evidence="1">
    <location>
        <begin position="24"/>
        <end position="35"/>
    </location>
</feature>
<protein>
    <submittedName>
        <fullName evidence="2">Uncharacterized protein</fullName>
    </submittedName>
</protein>
<dbReference type="InterPro" id="IPR012871">
    <property type="entry name" value="DUF1668_ORYSA"/>
</dbReference>
<dbReference type="EMBL" id="JACEFO010001827">
    <property type="protein sequence ID" value="KAF8700396.1"/>
    <property type="molecule type" value="Genomic_DNA"/>
</dbReference>
<evidence type="ECO:0000313" key="3">
    <source>
        <dbReference type="Proteomes" id="UP000636709"/>
    </source>
</evidence>
<sequence length="513" mass="55974">METLVSSTSLPASEGKGRRRKPRKLAEGRVETEGKGHRRKVRKLAGEHGEAEGKGRRRKVRKLGGGPAVDSHGNSEPPVTDPQQEDPNQMGVGGSEDQLIGAGETQHPSVYITVNRGRWFSCTGRYYPLHKVKVASDDVSTSRGAPVASHVTTMTSDIGFKTFVSVRSRWFVGVGGNPGHTVIFDTKTAEVISGPKPVTPKLCPVVTTVGYRVYALSVTAQFEEGPDFTPWFEVLDLSKAMDTKGNLNLCLLKHCSWEALPSPPFFACKLPTAEDCVMPHSITVVSYVVVEHYIVLSVIGEPKPHGFIRSRPHMATYAFDTRSEEWHKVDDTCLPFYGAATKLGHSSRIFLGLCQKNRPVNAYRICVSPSGGSSAMAGLSNLSGKDGAPKLSITVFPVETKALEEIRPERACYNLSFNGTRFSTLLDVLGNGGCHMKFCKEDIDEFYSVMLNAKLKTNRIENESLALLETEDEEKLLAVKPEIVVSSKPEQTFGICRAPAPGFCPTPDAFVAS</sequence>
<keyword evidence="3" id="KW-1185">Reference proteome</keyword>
<dbReference type="AlphaFoldDB" id="A0A835BTZ6"/>
<proteinExistence type="predicted"/>
<evidence type="ECO:0000256" key="1">
    <source>
        <dbReference type="SAM" id="MobiDB-lite"/>
    </source>
</evidence>